<feature type="domain" description="PB1" evidence="3">
    <location>
        <begin position="250"/>
        <end position="322"/>
    </location>
</feature>
<dbReference type="PROSITE" id="PS51745">
    <property type="entry name" value="PB1"/>
    <property type="match status" value="1"/>
</dbReference>
<accession>A0A1Y5HZG2</accession>
<dbReference type="eggNOG" id="KOG4151">
    <property type="taxonomic scope" value="Eukaryota"/>
</dbReference>
<protein>
    <recommendedName>
        <fullName evidence="3">PB1 domain-containing protein</fullName>
    </recommendedName>
</protein>
<dbReference type="SMART" id="SM00028">
    <property type="entry name" value="TPR"/>
    <property type="match status" value="3"/>
</dbReference>
<feature type="repeat" description="TPR" evidence="1">
    <location>
        <begin position="157"/>
        <end position="190"/>
    </location>
</feature>
<dbReference type="InterPro" id="IPR000270">
    <property type="entry name" value="PB1_dom"/>
</dbReference>
<dbReference type="Gene3D" id="3.10.20.90">
    <property type="entry name" value="Phosphatidylinositol 3-kinase Catalytic Subunit, Chain A, domain 1"/>
    <property type="match status" value="1"/>
</dbReference>
<evidence type="ECO:0000313" key="4">
    <source>
        <dbReference type="EMBL" id="OUS42686.1"/>
    </source>
</evidence>
<dbReference type="OrthoDB" id="2942533at2759"/>
<dbReference type="InterPro" id="IPR053793">
    <property type="entry name" value="PB1-like"/>
</dbReference>
<organism evidence="4">
    <name type="scientific">Ostreococcus tauri</name>
    <name type="common">Marine green alga</name>
    <dbReference type="NCBI Taxonomy" id="70448"/>
    <lineage>
        <taxon>Eukaryota</taxon>
        <taxon>Viridiplantae</taxon>
        <taxon>Chlorophyta</taxon>
        <taxon>Mamiellophyceae</taxon>
        <taxon>Mamiellales</taxon>
        <taxon>Bathycoccaceae</taxon>
        <taxon>Ostreococcus</taxon>
    </lineage>
</organism>
<feature type="compositionally biased region" description="Basic and acidic residues" evidence="2">
    <location>
        <begin position="191"/>
        <end position="212"/>
    </location>
</feature>
<dbReference type="Gene3D" id="1.25.40.10">
    <property type="entry name" value="Tetratricopeptide repeat domain"/>
    <property type="match status" value="1"/>
</dbReference>
<dbReference type="PROSITE" id="PS50005">
    <property type="entry name" value="TPR"/>
    <property type="match status" value="1"/>
</dbReference>
<dbReference type="InterPro" id="IPR011990">
    <property type="entry name" value="TPR-like_helical_dom_sf"/>
</dbReference>
<dbReference type="OMA" id="MQIWEES"/>
<dbReference type="KEGG" id="ota:OT_ostta16g00220"/>
<dbReference type="SUPFAM" id="SSF48452">
    <property type="entry name" value="TPR-like"/>
    <property type="match status" value="1"/>
</dbReference>
<sequence length="653" mass="71992">MPDNVDTSNTDASCTLADIDWKLGRLTASLSLSQLHRVLSSDKFADIDESLVRLQLHLEHPSSNRRAKKNAGMPSGEIAAFTKKSQQLKLEADVLFAKGDQGGALSKYQKAQELALRGSSEFVSIATNKAAVYLKLQQPLLAVQECDNALDAQSDFKPALLRRATAYEKLEKYAEAKADVERALASDPSDETVRGRLDKLKSLAEKPKREARPAGLGGSGIGRQPAQKFTKEQIAAMRAELLRQQQQSTMFTFDVTCEGEVKSIKLPVQLRYSDLVNAIKSEFGIEKYVAVKYRDFDGDFVTITSRMDLRTALTNFAAVAEREAKEKNEKPESAIPVIHVTAFASDVEFVETPENVQPQELQENDEINEDVIEIDEWLLSFAALFRRSLGDAAPKDGSQLELRTVGLDKCCEVLEQTVGMPEAQGLLVAATEKFQEAAATAIFNWGNTYACNARRIIDSCGPSEDDGASSSDEALAAAAKKHMAALDADYEAACERFAAALEIKPTYFEAPITWGQQAFERGKLYHHLSRQVEGGEKSKAERITDEMFALAIIKYQDAMGMLSPEERDVVLTEKCEDSNGVKAQILILWGNVLYEQSQVKHTRGDKNWRDDSVAAVAKFNEAGCAKQDIVRALMNHSSGEWKEEAEAVKTANA</sequence>
<dbReference type="Proteomes" id="UP000195557">
    <property type="component" value="Unassembled WGS sequence"/>
</dbReference>
<evidence type="ECO:0000259" key="3">
    <source>
        <dbReference type="PROSITE" id="PS51745"/>
    </source>
</evidence>
<name>A0A1Y5HZG2_OSTTA</name>
<dbReference type="Pfam" id="PF00564">
    <property type="entry name" value="PB1"/>
    <property type="match status" value="1"/>
</dbReference>
<dbReference type="AlphaFoldDB" id="A0A1Y5HZG2"/>
<dbReference type="SMART" id="SM00666">
    <property type="entry name" value="PB1"/>
    <property type="match status" value="1"/>
</dbReference>
<dbReference type="CDD" id="cd05992">
    <property type="entry name" value="PB1"/>
    <property type="match status" value="1"/>
</dbReference>
<dbReference type="SUPFAM" id="SSF54277">
    <property type="entry name" value="CAD &amp; PB1 domains"/>
    <property type="match status" value="1"/>
</dbReference>
<evidence type="ECO:0000256" key="1">
    <source>
        <dbReference type="PROSITE-ProRule" id="PRU00339"/>
    </source>
</evidence>
<keyword evidence="1" id="KW-0802">TPR repeat</keyword>
<reference evidence="4" key="1">
    <citation type="submission" date="2017-04" db="EMBL/GenBank/DDBJ databases">
        <title>Population genomics of picophytoplankton unveils novel chromosome hypervariability.</title>
        <authorList>
            <consortium name="DOE Joint Genome Institute"/>
            <person name="Blanc-Mathieu R."/>
            <person name="Krasovec M."/>
            <person name="Hebrard M."/>
            <person name="Yau S."/>
            <person name="Desgranges E."/>
            <person name="Martin J."/>
            <person name="Schackwitz W."/>
            <person name="Kuo A."/>
            <person name="Salin G."/>
            <person name="Donnadieu C."/>
            <person name="Desdevises Y."/>
            <person name="Sanchez-Ferandin S."/>
            <person name="Moreau H."/>
            <person name="Rivals E."/>
            <person name="Grigoriev I.V."/>
            <person name="Grimsley N."/>
            <person name="Eyre-Walker A."/>
            <person name="Piganeau G."/>
        </authorList>
    </citation>
    <scope>NUCLEOTIDE SEQUENCE [LARGE SCALE GENOMIC DNA]</scope>
    <source>
        <strain evidence="4">RCC 1115</strain>
    </source>
</reference>
<dbReference type="EMBL" id="KZ155838">
    <property type="protein sequence ID" value="OUS42686.1"/>
    <property type="molecule type" value="Genomic_DNA"/>
</dbReference>
<evidence type="ECO:0000256" key="2">
    <source>
        <dbReference type="SAM" id="MobiDB-lite"/>
    </source>
</evidence>
<proteinExistence type="predicted"/>
<dbReference type="InterPro" id="IPR019734">
    <property type="entry name" value="TPR_rpt"/>
</dbReference>
<feature type="region of interest" description="Disordered" evidence="2">
    <location>
        <begin position="185"/>
        <end position="224"/>
    </location>
</feature>
<gene>
    <name evidence="4" type="ORF">BE221DRAFT_61601</name>
</gene>
<dbReference type="RefSeq" id="XP_003074325.2">
    <property type="nucleotide sequence ID" value="XM_003074278.2"/>
</dbReference>